<dbReference type="GO" id="GO:0005840">
    <property type="term" value="C:ribosome"/>
    <property type="evidence" value="ECO:0007669"/>
    <property type="project" value="UniProtKB-KW"/>
</dbReference>
<dbReference type="EMBL" id="RJKX01000013">
    <property type="protein sequence ID" value="ROQ00118.1"/>
    <property type="molecule type" value="Genomic_DNA"/>
</dbReference>
<organism evidence="4 5">
    <name type="scientific">Stella humosa</name>
    <dbReference type="NCBI Taxonomy" id="94"/>
    <lineage>
        <taxon>Bacteria</taxon>
        <taxon>Pseudomonadati</taxon>
        <taxon>Pseudomonadota</taxon>
        <taxon>Alphaproteobacteria</taxon>
        <taxon>Rhodospirillales</taxon>
        <taxon>Stellaceae</taxon>
        <taxon>Stella</taxon>
    </lineage>
</organism>
<evidence type="ECO:0000256" key="2">
    <source>
        <dbReference type="ARBA" id="ARBA00023315"/>
    </source>
</evidence>
<dbReference type="AlphaFoldDB" id="A0A3N1M8X6"/>
<dbReference type="OrthoDB" id="3389160at2"/>
<proteinExistence type="predicted"/>
<dbReference type="GO" id="GO:0016747">
    <property type="term" value="F:acyltransferase activity, transferring groups other than amino-acyl groups"/>
    <property type="evidence" value="ECO:0007669"/>
    <property type="project" value="InterPro"/>
</dbReference>
<dbReference type="RefSeq" id="WP_123689433.1">
    <property type="nucleotide sequence ID" value="NZ_AP019700.1"/>
</dbReference>
<dbReference type="SUPFAM" id="SSF55729">
    <property type="entry name" value="Acyl-CoA N-acyltransferases (Nat)"/>
    <property type="match status" value="1"/>
</dbReference>
<evidence type="ECO:0000256" key="1">
    <source>
        <dbReference type="ARBA" id="ARBA00022679"/>
    </source>
</evidence>
<name>A0A3N1M8X6_9PROT</name>
<keyword evidence="2" id="KW-0012">Acyltransferase</keyword>
<dbReference type="Proteomes" id="UP000278222">
    <property type="component" value="Unassembled WGS sequence"/>
</dbReference>
<dbReference type="PANTHER" id="PTHR43877">
    <property type="entry name" value="AMINOALKYLPHOSPHONATE N-ACETYLTRANSFERASE-RELATED-RELATED"/>
    <property type="match status" value="1"/>
</dbReference>
<comment type="caution">
    <text evidence="4">The sequence shown here is derived from an EMBL/GenBank/DDBJ whole genome shotgun (WGS) entry which is preliminary data.</text>
</comment>
<evidence type="ECO:0000259" key="3">
    <source>
        <dbReference type="PROSITE" id="PS51186"/>
    </source>
</evidence>
<keyword evidence="5" id="KW-1185">Reference proteome</keyword>
<protein>
    <submittedName>
        <fullName evidence="4">Ribosomal protein S18 acetylase RimI-like enzyme</fullName>
    </submittedName>
</protein>
<dbReference type="InterPro" id="IPR050832">
    <property type="entry name" value="Bact_Acetyltransf"/>
</dbReference>
<evidence type="ECO:0000313" key="4">
    <source>
        <dbReference type="EMBL" id="ROQ00118.1"/>
    </source>
</evidence>
<dbReference type="PROSITE" id="PS51186">
    <property type="entry name" value="GNAT"/>
    <property type="match status" value="1"/>
</dbReference>
<keyword evidence="4" id="KW-0689">Ribosomal protein</keyword>
<dbReference type="Pfam" id="PF00583">
    <property type="entry name" value="Acetyltransf_1"/>
    <property type="match status" value="1"/>
</dbReference>
<reference evidence="4 5" key="1">
    <citation type="submission" date="2018-11" db="EMBL/GenBank/DDBJ databases">
        <title>Genomic Encyclopedia of Type Strains, Phase IV (KMG-IV): sequencing the most valuable type-strain genomes for metagenomic binning, comparative biology and taxonomic classification.</title>
        <authorList>
            <person name="Goeker M."/>
        </authorList>
    </citation>
    <scope>NUCLEOTIDE SEQUENCE [LARGE SCALE GENOMIC DNA]</scope>
    <source>
        <strain evidence="4 5">DSM 5900</strain>
    </source>
</reference>
<dbReference type="InterPro" id="IPR000182">
    <property type="entry name" value="GNAT_dom"/>
</dbReference>
<keyword evidence="1" id="KW-0808">Transferase</keyword>
<evidence type="ECO:0000313" key="5">
    <source>
        <dbReference type="Proteomes" id="UP000278222"/>
    </source>
</evidence>
<keyword evidence="4" id="KW-0687">Ribonucleoprotein</keyword>
<accession>A0A3N1M8X6</accession>
<dbReference type="InterPro" id="IPR016181">
    <property type="entry name" value="Acyl_CoA_acyltransferase"/>
</dbReference>
<dbReference type="Gene3D" id="3.40.630.30">
    <property type="match status" value="1"/>
</dbReference>
<sequence>MTAGLAILQPAPADLPALLPDLAAILLAAVEDGASVGFVLPFAQSEALAFWQGMAPAIAAGDRLLLVAHLDGRPVGTVQLVLAMPPNGRHRAEIAKLLVHPAARRRGIARALMLAAEAEARRHCRTLLVLDTRTGDGAEALYAGLGYALAGSVPDYAQATDGRLAATSFMYKVLVE</sequence>
<gene>
    <name evidence="4" type="ORF">EDC65_1914</name>
</gene>
<feature type="domain" description="N-acetyltransferase" evidence="3">
    <location>
        <begin position="5"/>
        <end position="176"/>
    </location>
</feature>